<gene>
    <name evidence="9" type="ORF">ERS852511_02675</name>
    <name evidence="10" type="ORF">GAN59_22170</name>
    <name evidence="11" type="ORF">KQP68_18705</name>
</gene>
<feature type="signal peptide" evidence="6">
    <location>
        <begin position="1"/>
        <end position="26"/>
    </location>
</feature>
<feature type="domain" description="RagB/SusD" evidence="7">
    <location>
        <begin position="320"/>
        <end position="636"/>
    </location>
</feature>
<proteinExistence type="inferred from homology"/>
<evidence type="ECO:0000313" key="13">
    <source>
        <dbReference type="Proteomes" id="UP000488521"/>
    </source>
</evidence>
<evidence type="ECO:0000259" key="8">
    <source>
        <dbReference type="Pfam" id="PF14322"/>
    </source>
</evidence>
<dbReference type="Proteomes" id="UP001156218">
    <property type="component" value="Chromosome"/>
</dbReference>
<keyword evidence="5" id="KW-0998">Cell outer membrane</keyword>
<dbReference type="Proteomes" id="UP000488521">
    <property type="component" value="Unassembled WGS sequence"/>
</dbReference>
<dbReference type="InterPro" id="IPR033985">
    <property type="entry name" value="SusD-like_N"/>
</dbReference>
<comment type="subcellular location">
    <subcellularLocation>
        <location evidence="1">Cell outer membrane</location>
    </subcellularLocation>
</comment>
<feature type="chain" id="PRO_5014252253" evidence="6">
    <location>
        <begin position="27"/>
        <end position="636"/>
    </location>
</feature>
<dbReference type="Gene3D" id="1.25.40.390">
    <property type="match status" value="1"/>
</dbReference>
<organism evidence="9 12">
    <name type="scientific">Bacteroides thetaiotaomicron</name>
    <dbReference type="NCBI Taxonomy" id="818"/>
    <lineage>
        <taxon>Bacteria</taxon>
        <taxon>Pseudomonadati</taxon>
        <taxon>Bacteroidota</taxon>
        <taxon>Bacteroidia</taxon>
        <taxon>Bacteroidales</taxon>
        <taxon>Bacteroidaceae</taxon>
        <taxon>Bacteroides</taxon>
    </lineage>
</organism>
<dbReference type="Pfam" id="PF14322">
    <property type="entry name" value="SusD-like_3"/>
    <property type="match status" value="1"/>
</dbReference>
<feature type="domain" description="SusD-like N-terminal" evidence="8">
    <location>
        <begin position="114"/>
        <end position="231"/>
    </location>
</feature>
<protein>
    <submittedName>
        <fullName evidence="9">RagB/SusD domain protein</fullName>
    </submittedName>
    <submittedName>
        <fullName evidence="10">RagB/SusD family nutrient uptake outer membrane protein</fullName>
    </submittedName>
</protein>
<dbReference type="Proteomes" id="UP000095576">
    <property type="component" value="Unassembled WGS sequence"/>
</dbReference>
<dbReference type="GO" id="GO:0009279">
    <property type="term" value="C:cell outer membrane"/>
    <property type="evidence" value="ECO:0007669"/>
    <property type="project" value="UniProtKB-SubCell"/>
</dbReference>
<evidence type="ECO:0000256" key="4">
    <source>
        <dbReference type="ARBA" id="ARBA00023136"/>
    </source>
</evidence>
<reference evidence="9 12" key="1">
    <citation type="submission" date="2015-09" db="EMBL/GenBank/DDBJ databases">
        <authorList>
            <consortium name="Pathogen Informatics"/>
        </authorList>
    </citation>
    <scope>NUCLEOTIDE SEQUENCE [LARGE SCALE GENOMIC DNA]</scope>
    <source>
        <strain evidence="9 12">2789STDY5834899</strain>
    </source>
</reference>
<evidence type="ECO:0000256" key="2">
    <source>
        <dbReference type="ARBA" id="ARBA00006275"/>
    </source>
</evidence>
<evidence type="ECO:0000313" key="12">
    <source>
        <dbReference type="Proteomes" id="UP000095576"/>
    </source>
</evidence>
<dbReference type="EMBL" id="CZAP01000009">
    <property type="protein sequence ID" value="CUP61997.1"/>
    <property type="molecule type" value="Genomic_DNA"/>
</dbReference>
<accession>A0A174PSB5</accession>
<reference evidence="11 14" key="3">
    <citation type="submission" date="2021-06" db="EMBL/GenBank/DDBJ databases">
        <title>Interrogation of the integrated mobile genetic elements in gut-associated Bacteroides with a consensus prediction approach.</title>
        <authorList>
            <person name="Campbell D.E."/>
            <person name="Leigh J.R."/>
            <person name="Kim T."/>
            <person name="England W."/>
            <person name="Whitaker R.J."/>
            <person name="Degnan P.H."/>
        </authorList>
    </citation>
    <scope>NUCLEOTIDE SEQUENCE [LARGE SCALE GENOMIC DNA]</scope>
    <source>
        <strain evidence="11 14">WAL8669</strain>
    </source>
</reference>
<dbReference type="EMBL" id="CP083680">
    <property type="protein sequence ID" value="UYU65590.1"/>
    <property type="molecule type" value="Genomic_DNA"/>
</dbReference>
<dbReference type="InterPro" id="IPR011990">
    <property type="entry name" value="TPR-like_helical_dom_sf"/>
</dbReference>
<evidence type="ECO:0000313" key="10">
    <source>
        <dbReference type="EMBL" id="KAB4469304.1"/>
    </source>
</evidence>
<dbReference type="EMBL" id="WCRS01000024">
    <property type="protein sequence ID" value="KAB4469304.1"/>
    <property type="molecule type" value="Genomic_DNA"/>
</dbReference>
<evidence type="ECO:0000259" key="7">
    <source>
        <dbReference type="Pfam" id="PF07980"/>
    </source>
</evidence>
<keyword evidence="4" id="KW-0472">Membrane</keyword>
<reference evidence="10 13" key="2">
    <citation type="journal article" date="2019" name="Nat. Med.">
        <title>A library of human gut bacterial isolates paired with longitudinal multiomics data enables mechanistic microbiome research.</title>
        <authorList>
            <person name="Poyet M."/>
            <person name="Groussin M."/>
            <person name="Gibbons S.M."/>
            <person name="Avila-Pacheco J."/>
            <person name="Jiang X."/>
            <person name="Kearney S.M."/>
            <person name="Perrotta A.R."/>
            <person name="Berdy B."/>
            <person name="Zhao S."/>
            <person name="Lieberman T.D."/>
            <person name="Swanson P.K."/>
            <person name="Smith M."/>
            <person name="Roesemann S."/>
            <person name="Alexander J.E."/>
            <person name="Rich S.A."/>
            <person name="Livny J."/>
            <person name="Vlamakis H."/>
            <person name="Clish C."/>
            <person name="Bullock K."/>
            <person name="Deik A."/>
            <person name="Scott J."/>
            <person name="Pierce K.A."/>
            <person name="Xavier R.J."/>
            <person name="Alm E.J."/>
        </authorList>
    </citation>
    <scope>NUCLEOTIDE SEQUENCE [LARGE SCALE GENOMIC DNA]</scope>
    <source>
        <strain evidence="10 13">BIOML-A156</strain>
    </source>
</reference>
<keyword evidence="3 6" id="KW-0732">Signal</keyword>
<dbReference type="InterPro" id="IPR012944">
    <property type="entry name" value="SusD_RagB_dom"/>
</dbReference>
<evidence type="ECO:0000313" key="11">
    <source>
        <dbReference type="EMBL" id="UYU65590.1"/>
    </source>
</evidence>
<evidence type="ECO:0000313" key="14">
    <source>
        <dbReference type="Proteomes" id="UP001156218"/>
    </source>
</evidence>
<dbReference type="RefSeq" id="WP_016268314.1">
    <property type="nucleotide sequence ID" value="NZ_BAABZI010000003.1"/>
</dbReference>
<dbReference type="Pfam" id="PF07980">
    <property type="entry name" value="SusD_RagB"/>
    <property type="match status" value="1"/>
</dbReference>
<evidence type="ECO:0000256" key="3">
    <source>
        <dbReference type="ARBA" id="ARBA00022729"/>
    </source>
</evidence>
<evidence type="ECO:0000256" key="5">
    <source>
        <dbReference type="ARBA" id="ARBA00023237"/>
    </source>
</evidence>
<evidence type="ECO:0000313" key="9">
    <source>
        <dbReference type="EMBL" id="CUP61997.1"/>
    </source>
</evidence>
<dbReference type="PROSITE" id="PS51257">
    <property type="entry name" value="PROKAR_LIPOPROTEIN"/>
    <property type="match status" value="1"/>
</dbReference>
<name>A0A174PSB5_BACT4</name>
<dbReference type="SUPFAM" id="SSF48452">
    <property type="entry name" value="TPR-like"/>
    <property type="match status" value="1"/>
</dbReference>
<comment type="similarity">
    <text evidence="2">Belongs to the SusD family.</text>
</comment>
<sequence>MKKLLKKQISKLVSILVLTLSTTSCNYLDVIPDNIPTIDMAFADRAAAEKYLFTCYSYLPNFYHPDNDPAMLGSGEIHIFDGGGIDRVNMGLITGNQNINNPICGYWDGTNRGTNLFIGIRDCNTFLEKIGDVHDIQSIERERWIGEVEFLKAYYHYLLLRSYGAIPIVDKNLPVSAEASEMATYRIPVDSCVNYISELLTIAAEKLPLKVEKAATELGRITRPGALAIKAQLLTLAASPLFNGNTDYANIIDNKGIHLFNSTYDATKWDKAAIACKEAINTALEADCELYKEANTTYRLNDTLSLQLNLKSIIYDKWNPEFIWGSTRTDTRWIQSQVMPRLEAEWALSNTLNGVVCPTLELVETFYSENGVPIEEDINYDYANRYKLRHATSADRWYVKEGEETAILHFNREPRFYANIAFDRSIWWGNGRYTLDEELYCVKVRANEAAGMRSWEHLSQTGYFSKKLMDTETIVDKDNFTVKQSYFPIIRLGDLYLMYAEVLNETKSTPDEEVYYYIDEVRKRAGLKGCVEAWRKYAVNPEKPLSQKGMREIIHRERLIELALEGKAFWDIRRWKEGLTRWNKPIKGWNIHGETAEDFYNPIVIQKCSFSTRDYLWPLKEYSMIINRNLCQNYGW</sequence>
<evidence type="ECO:0000256" key="1">
    <source>
        <dbReference type="ARBA" id="ARBA00004442"/>
    </source>
</evidence>
<evidence type="ECO:0000256" key="6">
    <source>
        <dbReference type="SAM" id="SignalP"/>
    </source>
</evidence>
<dbReference type="AlphaFoldDB" id="A0A174PSB5"/>